<dbReference type="EMBL" id="LR134476">
    <property type="protein sequence ID" value="VEI12688.1"/>
    <property type="molecule type" value="Genomic_DNA"/>
</dbReference>
<evidence type="ECO:0000313" key="3">
    <source>
        <dbReference type="EMBL" id="VEI12688.1"/>
    </source>
</evidence>
<dbReference type="NCBIfam" id="NF009154">
    <property type="entry name" value="PRK12497.3-3"/>
    <property type="match status" value="1"/>
</dbReference>
<dbReference type="Proteomes" id="UP000269542">
    <property type="component" value="Chromosome"/>
</dbReference>
<keyword evidence="4" id="KW-1185">Reference proteome</keyword>
<protein>
    <recommendedName>
        <fullName evidence="2">UPF0102 protein NCTC13354_00377</fullName>
    </recommendedName>
</protein>
<dbReference type="CDD" id="cd20736">
    <property type="entry name" value="PoNe_Nuclease"/>
    <property type="match status" value="1"/>
</dbReference>
<dbReference type="InterPro" id="IPR011335">
    <property type="entry name" value="Restrct_endonuc-II-like"/>
</dbReference>
<dbReference type="HAMAP" id="MF_00048">
    <property type="entry name" value="UPF0102"/>
    <property type="match status" value="1"/>
</dbReference>
<dbReference type="InterPro" id="IPR011856">
    <property type="entry name" value="tRNA_endonuc-like_dom_sf"/>
</dbReference>
<accession>A0A3S4UY18</accession>
<sequence length="125" mass="13741">MTIEQMTKNELGAWGENLAVKHLKDSGWAILERNWRTRGGELDIVAFDPQRGAIVAVEVRTRRTRIAGTAEESVTYAKVNRLRGLLLSWLVQRGSFAAEISVDVIAVAVGDDGLHTISHVTDVTS</sequence>
<dbReference type="PANTHER" id="PTHR34039:SF1">
    <property type="entry name" value="UPF0102 PROTEIN YRAN"/>
    <property type="match status" value="1"/>
</dbReference>
<dbReference type="GO" id="GO:0003676">
    <property type="term" value="F:nucleic acid binding"/>
    <property type="evidence" value="ECO:0007669"/>
    <property type="project" value="InterPro"/>
</dbReference>
<comment type="similarity">
    <text evidence="1 2">Belongs to the UPF0102 family.</text>
</comment>
<evidence type="ECO:0000256" key="1">
    <source>
        <dbReference type="ARBA" id="ARBA00006738"/>
    </source>
</evidence>
<dbReference type="InterPro" id="IPR003509">
    <property type="entry name" value="UPF0102_YraN-like"/>
</dbReference>
<dbReference type="Gene3D" id="3.40.1350.10">
    <property type="match status" value="1"/>
</dbReference>
<evidence type="ECO:0000256" key="2">
    <source>
        <dbReference type="HAMAP-Rule" id="MF_00048"/>
    </source>
</evidence>
<organism evidence="3 4">
    <name type="scientific">Trueperella bialowiezensis</name>
    <dbReference type="NCBI Taxonomy" id="312285"/>
    <lineage>
        <taxon>Bacteria</taxon>
        <taxon>Bacillati</taxon>
        <taxon>Actinomycetota</taxon>
        <taxon>Actinomycetes</taxon>
        <taxon>Actinomycetales</taxon>
        <taxon>Actinomycetaceae</taxon>
        <taxon>Trueperella</taxon>
    </lineage>
</organism>
<dbReference type="KEGG" id="tbw:NCTC13354_00377"/>
<gene>
    <name evidence="3" type="ORF">NCTC13354_00377</name>
</gene>
<reference evidence="3 4" key="1">
    <citation type="submission" date="2018-12" db="EMBL/GenBank/DDBJ databases">
        <authorList>
            <consortium name="Pathogen Informatics"/>
        </authorList>
    </citation>
    <scope>NUCLEOTIDE SEQUENCE [LARGE SCALE GENOMIC DNA]</scope>
    <source>
        <strain evidence="3 4">NCTC13354</strain>
    </source>
</reference>
<proteinExistence type="inferred from homology"/>
<name>A0A3S4UY18_9ACTO</name>
<dbReference type="RefSeq" id="WP_197718451.1">
    <property type="nucleotide sequence ID" value="NZ_LR134476.1"/>
</dbReference>
<dbReference type="PANTHER" id="PTHR34039">
    <property type="entry name" value="UPF0102 PROTEIN YRAN"/>
    <property type="match status" value="1"/>
</dbReference>
<evidence type="ECO:0000313" key="4">
    <source>
        <dbReference type="Proteomes" id="UP000269542"/>
    </source>
</evidence>
<dbReference type="Pfam" id="PF02021">
    <property type="entry name" value="UPF0102"/>
    <property type="match status" value="1"/>
</dbReference>
<dbReference type="SUPFAM" id="SSF52980">
    <property type="entry name" value="Restriction endonuclease-like"/>
    <property type="match status" value="1"/>
</dbReference>
<dbReference type="AlphaFoldDB" id="A0A3S4UY18"/>